<dbReference type="InParanoid" id="A0A212RHR0"/>
<dbReference type="Proteomes" id="UP000197025">
    <property type="component" value="Unassembled WGS sequence"/>
</dbReference>
<evidence type="ECO:0000313" key="1">
    <source>
        <dbReference type="EMBL" id="SNB71909.1"/>
    </source>
</evidence>
<dbReference type="AlphaFoldDB" id="A0A212RHR0"/>
<evidence type="ECO:0000313" key="2">
    <source>
        <dbReference type="Proteomes" id="UP000197025"/>
    </source>
</evidence>
<keyword evidence="2" id="KW-1185">Reference proteome</keyword>
<dbReference type="EMBL" id="FYEK01000054">
    <property type="protein sequence ID" value="SNB71909.1"/>
    <property type="molecule type" value="Genomic_DNA"/>
</dbReference>
<reference evidence="2" key="1">
    <citation type="submission" date="2017-06" db="EMBL/GenBank/DDBJ databases">
        <authorList>
            <person name="Varghese N."/>
            <person name="Submissions S."/>
        </authorList>
    </citation>
    <scope>NUCLEOTIDE SEQUENCE [LARGE SCALE GENOMIC DNA]</scope>
    <source>
        <strain evidence="2">JAD2</strain>
    </source>
</reference>
<gene>
    <name evidence="1" type="ORF">SAMN02746019_00015260</name>
</gene>
<sequence>QRRHYEEFVAQRAETDRRFAEMAEAIRALTQRVSDLDGLTRGWIHEDRYRTRSRRYRHLLLDPHILSVEEREQLLREAEAAGRLTAEEAAELDESDVLVRGRSRATGGEAFLVVEVSAKVDTDDVERAVERAEILRKARPEAEVIPVAAGPEIHPLAARAARDQGVWWLTDGRPYAPHEIPE</sequence>
<organism evidence="1 2">
    <name type="scientific">Thermoflexus hugenholtzii JAD2</name>
    <dbReference type="NCBI Taxonomy" id="877466"/>
    <lineage>
        <taxon>Bacteria</taxon>
        <taxon>Bacillati</taxon>
        <taxon>Chloroflexota</taxon>
        <taxon>Thermoflexia</taxon>
        <taxon>Thermoflexales</taxon>
        <taxon>Thermoflexaceae</taxon>
        <taxon>Thermoflexus</taxon>
    </lineage>
</organism>
<feature type="non-terminal residue" evidence="1">
    <location>
        <position position="1"/>
    </location>
</feature>
<protein>
    <submittedName>
        <fullName evidence="1">Uncharacterized protein</fullName>
    </submittedName>
</protein>
<proteinExistence type="predicted"/>
<name>A0A212RHR0_9CHLR</name>
<accession>A0A212RHR0</accession>